<evidence type="ECO:0000256" key="5">
    <source>
        <dbReference type="ARBA" id="ARBA00022737"/>
    </source>
</evidence>
<feature type="domain" description="TNFR-Cys" evidence="11">
    <location>
        <begin position="227"/>
        <end position="269"/>
    </location>
</feature>
<sequence>MHTTTGTERKEETTLDLVPQSDVRNNKEHDSAQTLLIVLIVVSTPSCVLVVVILAAIFCPERCQKKNSQPIKDVPAVHCNNRNEVVTIGAPSQGADGVGDSGTSDNNSDTVHSVQVYEAANLITNEDDHSPQISAALEERPQEASMPSKVPDIPITEADLVKLAKTIGPDWEAAGIQVLGITYAELLTCQTFGGKERGGVTSQGKFSRPGYYRHRDCDYGTPTHCLPCPPGTYTEHTNYLDRCRLCVHCSEDHGMEERRACLPNQNRRCRCMKGFFLHPGEVPGRDAHMCYRHQQCQPGEGVKKEGTRRSDKTCAPCAMGMFSQGGNHPCQDWTNCASQGLKEMIPGTTEHDAVCDYIAPVSSNVTVPQVPPTVGGGVTLGSVSDRMETPGKPVPDGYDLQLSPSTTNPLQHSPSGNKREGAGTSAVSHLLKKGNDTPTTLAVAIVGLLLLVGCIGVTVYCGYVRFIKEKGGRGERIRGVSVAYHAQSQGPEDTVSLTEQPLLILHR</sequence>
<feature type="disulfide bond" evidence="8">
    <location>
        <begin position="228"/>
        <end position="243"/>
    </location>
</feature>
<keyword evidence="3" id="KW-0053">Apoptosis</keyword>
<evidence type="ECO:0000259" key="11">
    <source>
        <dbReference type="PROSITE" id="PS50050"/>
    </source>
</evidence>
<dbReference type="AlphaFoldDB" id="A0A8J9W690"/>
<accession>A0A8J9W690</accession>
<proteinExistence type="predicted"/>
<keyword evidence="5" id="KW-0677">Repeat</keyword>
<keyword evidence="10" id="KW-0472">Membrane</keyword>
<dbReference type="SMART" id="SM00208">
    <property type="entry name" value="TNFR"/>
    <property type="match status" value="3"/>
</dbReference>
<keyword evidence="7" id="KW-0325">Glycoprotein</keyword>
<feature type="repeat" description="TNFR-Cys" evidence="8">
    <location>
        <begin position="227"/>
        <end position="269"/>
    </location>
</feature>
<dbReference type="PANTHER" id="PTHR23097">
    <property type="entry name" value="TUMOR NECROSIS FACTOR RECEPTOR SUPERFAMILY MEMBER"/>
    <property type="match status" value="1"/>
</dbReference>
<evidence type="ECO:0000256" key="2">
    <source>
        <dbReference type="ARBA" id="ARBA00022525"/>
    </source>
</evidence>
<comment type="caution">
    <text evidence="8">Lacks conserved residue(s) required for the propagation of feature annotation.</text>
</comment>
<dbReference type="InterPro" id="IPR001368">
    <property type="entry name" value="TNFR/NGFR_Cys_rich_reg"/>
</dbReference>
<evidence type="ECO:0000256" key="4">
    <source>
        <dbReference type="ARBA" id="ARBA00022729"/>
    </source>
</evidence>
<dbReference type="GO" id="GO:0006915">
    <property type="term" value="P:apoptotic process"/>
    <property type="evidence" value="ECO:0007669"/>
    <property type="project" value="UniProtKB-KW"/>
</dbReference>
<dbReference type="Pfam" id="PF00020">
    <property type="entry name" value="TNFR_c6"/>
    <property type="match status" value="2"/>
</dbReference>
<dbReference type="PROSITE" id="PS50050">
    <property type="entry name" value="TNFR_NGFR_2"/>
    <property type="match status" value="1"/>
</dbReference>
<dbReference type="GO" id="GO:0005576">
    <property type="term" value="C:extracellular region"/>
    <property type="evidence" value="ECO:0007669"/>
    <property type="project" value="UniProtKB-SubCell"/>
</dbReference>
<dbReference type="PANTHER" id="PTHR23097:SF181">
    <property type="entry name" value="CASPASE-8-LIKE"/>
    <property type="match status" value="1"/>
</dbReference>
<feature type="transmembrane region" description="Helical" evidence="10">
    <location>
        <begin position="441"/>
        <end position="463"/>
    </location>
</feature>
<dbReference type="InterPro" id="IPR052459">
    <property type="entry name" value="TNFRSF_decoy_receptor"/>
</dbReference>
<keyword evidence="13" id="KW-1185">Reference proteome</keyword>
<gene>
    <name evidence="12" type="primary">TNFRSF6B</name>
    <name evidence="12" type="ORF">BLAG_LOCUS4529</name>
</gene>
<evidence type="ECO:0000256" key="3">
    <source>
        <dbReference type="ARBA" id="ARBA00022703"/>
    </source>
</evidence>
<dbReference type="OrthoDB" id="10031141at2759"/>
<reference evidence="12" key="1">
    <citation type="submission" date="2022-01" db="EMBL/GenBank/DDBJ databases">
        <authorList>
            <person name="Braso-Vives M."/>
        </authorList>
    </citation>
    <scope>NUCLEOTIDE SEQUENCE</scope>
</reference>
<feature type="compositionally biased region" description="Polar residues" evidence="9">
    <location>
        <begin position="402"/>
        <end position="416"/>
    </location>
</feature>
<feature type="region of interest" description="Disordered" evidence="9">
    <location>
        <begin position="380"/>
        <end position="426"/>
    </location>
</feature>
<keyword evidence="6 8" id="KW-1015">Disulfide bond</keyword>
<keyword evidence="10" id="KW-1133">Transmembrane helix</keyword>
<dbReference type="SUPFAM" id="SSF57586">
    <property type="entry name" value="TNF receptor-like"/>
    <property type="match status" value="2"/>
</dbReference>
<keyword evidence="2" id="KW-0964">Secreted</keyword>
<evidence type="ECO:0000256" key="6">
    <source>
        <dbReference type="ARBA" id="ARBA00023157"/>
    </source>
</evidence>
<evidence type="ECO:0000256" key="10">
    <source>
        <dbReference type="SAM" id="Phobius"/>
    </source>
</evidence>
<keyword evidence="4" id="KW-0732">Signal</keyword>
<dbReference type="Gene3D" id="2.10.50.10">
    <property type="entry name" value="Tumor Necrosis Factor Receptor, subunit A, domain 2"/>
    <property type="match status" value="3"/>
</dbReference>
<feature type="region of interest" description="Disordered" evidence="9">
    <location>
        <begin position="1"/>
        <end position="25"/>
    </location>
</feature>
<keyword evidence="10" id="KW-0812">Transmembrane</keyword>
<evidence type="ECO:0000256" key="8">
    <source>
        <dbReference type="PROSITE-ProRule" id="PRU00206"/>
    </source>
</evidence>
<dbReference type="EMBL" id="OV696696">
    <property type="protein sequence ID" value="CAH1240666.1"/>
    <property type="molecule type" value="Genomic_DNA"/>
</dbReference>
<evidence type="ECO:0000313" key="13">
    <source>
        <dbReference type="Proteomes" id="UP000838412"/>
    </source>
</evidence>
<organism evidence="12 13">
    <name type="scientific">Branchiostoma lanceolatum</name>
    <name type="common">Common lancelet</name>
    <name type="synonym">Amphioxus lanceolatum</name>
    <dbReference type="NCBI Taxonomy" id="7740"/>
    <lineage>
        <taxon>Eukaryota</taxon>
        <taxon>Metazoa</taxon>
        <taxon>Chordata</taxon>
        <taxon>Cephalochordata</taxon>
        <taxon>Leptocardii</taxon>
        <taxon>Amphioxiformes</taxon>
        <taxon>Branchiostomatidae</taxon>
        <taxon>Branchiostoma</taxon>
    </lineage>
</organism>
<name>A0A8J9W690_BRALA</name>
<evidence type="ECO:0000256" key="9">
    <source>
        <dbReference type="SAM" id="MobiDB-lite"/>
    </source>
</evidence>
<feature type="transmembrane region" description="Helical" evidence="10">
    <location>
        <begin position="34"/>
        <end position="58"/>
    </location>
</feature>
<dbReference type="Proteomes" id="UP000838412">
    <property type="component" value="Chromosome 11"/>
</dbReference>
<comment type="subcellular location">
    <subcellularLocation>
        <location evidence="1">Secreted</location>
    </subcellularLocation>
</comment>
<evidence type="ECO:0000256" key="1">
    <source>
        <dbReference type="ARBA" id="ARBA00004613"/>
    </source>
</evidence>
<dbReference type="PROSITE" id="PS00652">
    <property type="entry name" value="TNFR_NGFR_1"/>
    <property type="match status" value="1"/>
</dbReference>
<evidence type="ECO:0000256" key="7">
    <source>
        <dbReference type="ARBA" id="ARBA00023180"/>
    </source>
</evidence>
<protein>
    <submittedName>
        <fullName evidence="12">TNFRSF6B protein</fullName>
    </submittedName>
</protein>
<evidence type="ECO:0000313" key="12">
    <source>
        <dbReference type="EMBL" id="CAH1240666.1"/>
    </source>
</evidence>